<dbReference type="InterPro" id="IPR003703">
    <property type="entry name" value="Acyl_CoA_thio"/>
</dbReference>
<dbReference type="STRING" id="1121937.GCA_000423125_00419"/>
<accession>A0A3C1KQ21</accession>
<feature type="domain" description="Acyl-CoA thioesterase-like N-terminal HotDog" evidence="4">
    <location>
        <begin position="22"/>
        <end position="106"/>
    </location>
</feature>
<comment type="similarity">
    <text evidence="1">Belongs to the C/M/P thioester hydrolase family.</text>
</comment>
<dbReference type="GO" id="GO:0009062">
    <property type="term" value="P:fatty acid catabolic process"/>
    <property type="evidence" value="ECO:0007669"/>
    <property type="project" value="TreeGrafter"/>
</dbReference>
<dbReference type="EMBL" id="DMND01000174">
    <property type="protein sequence ID" value="HAN28573.1"/>
    <property type="molecule type" value="Genomic_DNA"/>
</dbReference>
<dbReference type="InterPro" id="IPR025652">
    <property type="entry name" value="TesB_C"/>
</dbReference>
<evidence type="ECO:0000256" key="2">
    <source>
        <dbReference type="ARBA" id="ARBA00022801"/>
    </source>
</evidence>
<evidence type="ECO:0000313" key="6">
    <source>
        <dbReference type="Proteomes" id="UP000259273"/>
    </source>
</evidence>
<dbReference type="CDD" id="cd03445">
    <property type="entry name" value="Thioesterase_II_repeat2"/>
    <property type="match status" value="1"/>
</dbReference>
<dbReference type="Gene3D" id="2.40.160.210">
    <property type="entry name" value="Acyl-CoA thioesterase, double hotdog domain"/>
    <property type="match status" value="1"/>
</dbReference>
<dbReference type="PANTHER" id="PTHR11066:SF34">
    <property type="entry name" value="ACYL-COENZYME A THIOESTERASE 8"/>
    <property type="match status" value="1"/>
</dbReference>
<dbReference type="Pfam" id="PF02551">
    <property type="entry name" value="Acyl_CoA_thio"/>
    <property type="match status" value="1"/>
</dbReference>
<dbReference type="AlphaFoldDB" id="A0A3C1KQ21"/>
<dbReference type="GO" id="GO:0006637">
    <property type="term" value="P:acyl-CoA metabolic process"/>
    <property type="evidence" value="ECO:0007669"/>
    <property type="project" value="InterPro"/>
</dbReference>
<comment type="caution">
    <text evidence="5">The sequence shown here is derived from an EMBL/GenBank/DDBJ whole genome shotgun (WGS) entry which is preliminary data.</text>
</comment>
<proteinExistence type="inferred from homology"/>
<dbReference type="SUPFAM" id="SSF54637">
    <property type="entry name" value="Thioesterase/thiol ester dehydrase-isomerase"/>
    <property type="match status" value="2"/>
</dbReference>
<dbReference type="InterPro" id="IPR049449">
    <property type="entry name" value="TesB_ACOT8-like_N"/>
</dbReference>
<feature type="domain" description="Acyl-CoA thioesterase 2 C-terminal" evidence="3">
    <location>
        <begin position="174"/>
        <end position="275"/>
    </location>
</feature>
<keyword evidence="2" id="KW-0378">Hydrolase</keyword>
<sequence>MLDQLLQVLTPRFVSEDVFIADNMHPRAPRVFGGQVLAQALRAAAATVPVERAVHSQHAYFLRPGDPAESIRLEVDRALDGGSLSSRRVVALQRGKPILVSSVSFQTTGAGAEYQRTAPEVPPPESLISERQKALETGDFDDSFPLVTGEDLDVRMVTAVDWHNPRPLPPVLSAWVKTNGSLNQPDAVHASLLAYFSDTLLIDVCLAATGRSYLRDDIQLASLDHALWFHGSFRADEWLLHTVEAERVAAGRGLAHGRFYNREGVLVASASQQGLMRAR</sequence>
<dbReference type="Pfam" id="PF13622">
    <property type="entry name" value="4HBT_3"/>
    <property type="match status" value="1"/>
</dbReference>
<evidence type="ECO:0000259" key="3">
    <source>
        <dbReference type="Pfam" id="PF02551"/>
    </source>
</evidence>
<protein>
    <submittedName>
        <fullName evidence="5">Acyl-CoA thioesterase II</fullName>
    </submittedName>
</protein>
<reference evidence="5 6" key="1">
    <citation type="journal article" date="2018" name="Nat. Biotechnol.">
        <title>A standardized bacterial taxonomy based on genome phylogeny substantially revises the tree of life.</title>
        <authorList>
            <person name="Parks D.H."/>
            <person name="Chuvochina M."/>
            <person name="Waite D.W."/>
            <person name="Rinke C."/>
            <person name="Skarshewski A."/>
            <person name="Chaumeil P.A."/>
            <person name="Hugenholtz P."/>
        </authorList>
    </citation>
    <scope>NUCLEOTIDE SEQUENCE [LARGE SCALE GENOMIC DNA]</scope>
    <source>
        <strain evidence="5">UBA9158</strain>
    </source>
</reference>
<name>A0A3C1KQ21_9GAMM</name>
<evidence type="ECO:0000313" key="5">
    <source>
        <dbReference type="EMBL" id="HAN28573.1"/>
    </source>
</evidence>
<dbReference type="InterPro" id="IPR029069">
    <property type="entry name" value="HotDog_dom_sf"/>
</dbReference>
<gene>
    <name evidence="5" type="ORF">DCP75_12780</name>
</gene>
<dbReference type="InterPro" id="IPR042171">
    <property type="entry name" value="Acyl-CoA_hotdog"/>
</dbReference>
<dbReference type="GO" id="GO:0047617">
    <property type="term" value="F:fatty acyl-CoA hydrolase activity"/>
    <property type="evidence" value="ECO:0007669"/>
    <property type="project" value="InterPro"/>
</dbReference>
<dbReference type="GO" id="GO:0005829">
    <property type="term" value="C:cytosol"/>
    <property type="evidence" value="ECO:0007669"/>
    <property type="project" value="TreeGrafter"/>
</dbReference>
<evidence type="ECO:0000259" key="4">
    <source>
        <dbReference type="Pfam" id="PF13622"/>
    </source>
</evidence>
<dbReference type="CDD" id="cd03444">
    <property type="entry name" value="Thioesterase_II_repeat1"/>
    <property type="match status" value="1"/>
</dbReference>
<evidence type="ECO:0000256" key="1">
    <source>
        <dbReference type="ARBA" id="ARBA00006538"/>
    </source>
</evidence>
<dbReference type="PANTHER" id="PTHR11066">
    <property type="entry name" value="ACYL-COA THIOESTERASE"/>
    <property type="match status" value="1"/>
</dbReference>
<organism evidence="5 6">
    <name type="scientific">Haliea salexigens</name>
    <dbReference type="NCBI Taxonomy" id="287487"/>
    <lineage>
        <taxon>Bacteria</taxon>
        <taxon>Pseudomonadati</taxon>
        <taxon>Pseudomonadota</taxon>
        <taxon>Gammaproteobacteria</taxon>
        <taxon>Cellvibrionales</taxon>
        <taxon>Halieaceae</taxon>
        <taxon>Haliea</taxon>
    </lineage>
</organism>
<dbReference type="Proteomes" id="UP000259273">
    <property type="component" value="Unassembled WGS sequence"/>
</dbReference>